<protein>
    <submittedName>
        <fullName evidence="2">Uncharacterized protein</fullName>
    </submittedName>
</protein>
<evidence type="ECO:0000313" key="2">
    <source>
        <dbReference type="EMBL" id="CAA9562212.1"/>
    </source>
</evidence>
<dbReference type="EMBL" id="CADCWE010000251">
    <property type="protein sequence ID" value="CAA9562212.1"/>
    <property type="molecule type" value="Genomic_DNA"/>
</dbReference>
<gene>
    <name evidence="2" type="ORF">AVDCRST_MAG73-3819</name>
</gene>
<evidence type="ECO:0000256" key="1">
    <source>
        <dbReference type="SAM" id="MobiDB-lite"/>
    </source>
</evidence>
<name>A0A6J4V0V8_9BACT</name>
<reference evidence="2" key="1">
    <citation type="submission" date="2020-02" db="EMBL/GenBank/DDBJ databases">
        <authorList>
            <person name="Meier V. D."/>
        </authorList>
    </citation>
    <scope>NUCLEOTIDE SEQUENCE</scope>
    <source>
        <strain evidence="2">AVDCRST_MAG73</strain>
    </source>
</reference>
<dbReference type="AlphaFoldDB" id="A0A6J4V0V8"/>
<sequence>CGRGTDWPRSSPRRPKTGSSSRRSPDGPACFPPPTAGPSCRWGVAGACRR</sequence>
<proteinExistence type="predicted"/>
<accession>A0A6J4V0V8</accession>
<feature type="non-terminal residue" evidence="2">
    <location>
        <position position="1"/>
    </location>
</feature>
<feature type="non-terminal residue" evidence="2">
    <location>
        <position position="50"/>
    </location>
</feature>
<feature type="region of interest" description="Disordered" evidence="1">
    <location>
        <begin position="1"/>
        <end position="38"/>
    </location>
</feature>
<organism evidence="2">
    <name type="scientific">uncultured Thermomicrobiales bacterium</name>
    <dbReference type="NCBI Taxonomy" id="1645740"/>
    <lineage>
        <taxon>Bacteria</taxon>
        <taxon>Pseudomonadati</taxon>
        <taxon>Thermomicrobiota</taxon>
        <taxon>Thermomicrobia</taxon>
        <taxon>Thermomicrobiales</taxon>
        <taxon>environmental samples</taxon>
    </lineage>
</organism>